<evidence type="ECO:0000313" key="3">
    <source>
        <dbReference type="EMBL" id="KAI7835570.1"/>
    </source>
</evidence>
<dbReference type="SUPFAM" id="SSF103481">
    <property type="entry name" value="Multidrug resistance efflux transporter EmrE"/>
    <property type="match status" value="1"/>
</dbReference>
<evidence type="ECO:0000313" key="4">
    <source>
        <dbReference type="Proteomes" id="UP001205105"/>
    </source>
</evidence>
<keyword evidence="2" id="KW-0472">Membrane</keyword>
<protein>
    <submittedName>
        <fullName evidence="3">Uncharacterized protein</fullName>
    </submittedName>
</protein>
<dbReference type="Proteomes" id="UP001205105">
    <property type="component" value="Unassembled WGS sequence"/>
</dbReference>
<keyword evidence="2" id="KW-1133">Transmembrane helix</keyword>
<proteinExistence type="predicted"/>
<dbReference type="AlphaFoldDB" id="A0AAD5DCN7"/>
<evidence type="ECO:0000256" key="2">
    <source>
        <dbReference type="SAM" id="Phobius"/>
    </source>
</evidence>
<organism evidence="3 4">
    <name type="scientific">Chlorella ohadii</name>
    <dbReference type="NCBI Taxonomy" id="2649997"/>
    <lineage>
        <taxon>Eukaryota</taxon>
        <taxon>Viridiplantae</taxon>
        <taxon>Chlorophyta</taxon>
        <taxon>core chlorophytes</taxon>
        <taxon>Trebouxiophyceae</taxon>
        <taxon>Chlorellales</taxon>
        <taxon>Chlorellaceae</taxon>
        <taxon>Chlorella clade</taxon>
        <taxon>Chlorella</taxon>
    </lineage>
</organism>
<feature type="transmembrane region" description="Helical" evidence="2">
    <location>
        <begin position="192"/>
        <end position="211"/>
    </location>
</feature>
<feature type="compositionally biased region" description="Low complexity" evidence="1">
    <location>
        <begin position="316"/>
        <end position="357"/>
    </location>
</feature>
<dbReference type="EMBL" id="JADXDR010000247">
    <property type="protein sequence ID" value="KAI7835570.1"/>
    <property type="molecule type" value="Genomic_DNA"/>
</dbReference>
<keyword evidence="2" id="KW-0812">Transmembrane</keyword>
<reference evidence="3" key="1">
    <citation type="submission" date="2020-11" db="EMBL/GenBank/DDBJ databases">
        <title>Chlorella ohadii genome sequencing and assembly.</title>
        <authorList>
            <person name="Murik O."/>
            <person name="Treves H."/>
            <person name="Kedem I."/>
            <person name="Shotland Y."/>
            <person name="Kaplan A."/>
        </authorList>
    </citation>
    <scope>NUCLEOTIDE SEQUENCE</scope>
    <source>
        <strain evidence="3">1</strain>
    </source>
</reference>
<keyword evidence="4" id="KW-1185">Reference proteome</keyword>
<name>A0AAD5DCN7_9CHLO</name>
<feature type="transmembrane region" description="Helical" evidence="2">
    <location>
        <begin position="223"/>
        <end position="242"/>
    </location>
</feature>
<feature type="region of interest" description="Disordered" evidence="1">
    <location>
        <begin position="16"/>
        <end position="58"/>
    </location>
</feature>
<feature type="transmembrane region" description="Helical" evidence="2">
    <location>
        <begin position="138"/>
        <end position="158"/>
    </location>
</feature>
<feature type="transmembrane region" description="Helical" evidence="2">
    <location>
        <begin position="248"/>
        <end position="270"/>
    </location>
</feature>
<feature type="transmembrane region" description="Helical" evidence="2">
    <location>
        <begin position="111"/>
        <end position="131"/>
    </location>
</feature>
<comment type="caution">
    <text evidence="3">The sequence shown here is derived from an EMBL/GenBank/DDBJ whole genome shotgun (WGS) entry which is preliminary data.</text>
</comment>
<feature type="region of interest" description="Disordered" evidence="1">
    <location>
        <begin position="310"/>
        <end position="357"/>
    </location>
</feature>
<feature type="transmembrane region" description="Helical" evidence="2">
    <location>
        <begin position="282"/>
        <end position="302"/>
    </location>
</feature>
<feature type="transmembrane region" description="Helical" evidence="2">
    <location>
        <begin position="80"/>
        <end position="99"/>
    </location>
</feature>
<sequence length="357" mass="36852">MGSQSVKAQTTAAAAAAADHAVPEQQWHAAATAADEEAGGGSGPHLPPPTRLKSTVRPTLPLERGMSARFERLEQRQPRLYRSLALAALTTAFACGFVGQISAPGLVDPSIVQLVSLFQVVFIALVQAALLRHKLPWALWPAAALMIGSAAMVIVPSMSQSAAGSLNSAKGWAGFGLSATRHLGFSPWNCQYLYMGVTLVLLLCLSLPVNGTHWAADLSGWSAADWSVLALLGSVINVGTNLTMQHAIWQLGAPTVAMFVGLRLVCAVVLSKIVLGATTIKTAVQVVGICLTAATVTAYMAWQWKRSAKPAPAPAEPSAQPAAAAAAEPVGPRAKPAADEAAVGSEAEGGSSSSSRP</sequence>
<gene>
    <name evidence="3" type="ORF">COHA_010531</name>
</gene>
<accession>A0AAD5DCN7</accession>
<dbReference type="InterPro" id="IPR037185">
    <property type="entry name" value="EmrE-like"/>
</dbReference>
<evidence type="ECO:0000256" key="1">
    <source>
        <dbReference type="SAM" id="MobiDB-lite"/>
    </source>
</evidence>